<dbReference type="EMBL" id="KV745031">
    <property type="protein sequence ID" value="OCK78943.1"/>
    <property type="molecule type" value="Genomic_DNA"/>
</dbReference>
<keyword evidence="9" id="KW-0539">Nucleus</keyword>
<dbReference type="GO" id="GO:0016787">
    <property type="term" value="F:hydrolase activity"/>
    <property type="evidence" value="ECO:0007669"/>
    <property type="project" value="UniProtKB-KW"/>
</dbReference>
<dbReference type="SMART" id="SM00490">
    <property type="entry name" value="HELICc"/>
    <property type="match status" value="1"/>
</dbReference>
<comment type="domain">
    <text evidence="10">The Q motif is unique to and characteristic of the DEAD box family of RNA helicases and controls ATP binding and hydrolysis.</text>
</comment>
<name>A0A8E2E8B0_9PEZI</name>
<evidence type="ECO:0000256" key="2">
    <source>
        <dbReference type="ARBA" id="ARBA00022517"/>
    </source>
</evidence>
<evidence type="ECO:0000256" key="10">
    <source>
        <dbReference type="RuleBase" id="RU365068"/>
    </source>
</evidence>
<dbReference type="InterPro" id="IPR027417">
    <property type="entry name" value="P-loop_NTPase"/>
</dbReference>
<comment type="subcellular location">
    <subcellularLocation>
        <location evidence="1">Nucleus</location>
        <location evidence="1">Nucleolus</location>
    </subcellularLocation>
</comment>
<comment type="similarity">
    <text evidence="10">Belongs to the DEAD box helicase family.</text>
</comment>
<dbReference type="InterPro" id="IPR001650">
    <property type="entry name" value="Helicase_C-like"/>
</dbReference>
<keyword evidence="2" id="KW-0690">Ribosome biogenesis</keyword>
<sequence length="839" mass="91291">MADDGMLLNFFTSDAVVPTIPTFKGGRWKDRLTAKKAAQHWQKKVARGPNTPSRTNSSGANTTQITRRQNSVESDQSEAHNGTRSTKRPRVSGEFRPTSNGPFAQNGTKAHAGGNETYKAGPKQVISSLFTYNPTSITKTIPQNEPQNETPVEPSNAPLTSELDTFTSLGLSATLASHLLKKMELKAPTAIQKAAITQLVKEDSDAFIQAETGSGKTLAYLLPIVQRIMDISANIKKRKVEEGPDAIHRDSGLFAIILAPTRELSKQIALVLESLLRCAHWIVAGTVTGGESKKSEKARLRKGFNILVATPGRLADHLENTERLDVSNVRWLVLDEGDRLMELGFEQEIQKIVGNLNLRMRAKKDPKLIIPGLPARRTTILCSATMKMDVQRLGEISLKEAVHIHADPADQNEEDVDRETKDQAFFAPAQLKQSYATVPAKLRLVSLIAFLKRAFARKGSVMKAIVFISCADSVDFHFDVLTSQLDLSSTPAQVDEPSPPSDPEKQSESKSKSVRLPPQSNPTTLTVTHAPSPLLSPTTHTVTTYRLHGSLPQALRTSTLAHFTTSTTPSLLIATDVASRGLDLPNVDLVIEFDPAFAREDHLHRIGRTARAGRDGRACIFLMPGCEEGYVDVLKGDRKDGEAAGLYISRQDADEVLKKGLQPDPSTSQPAKGGSWSGSTAKSKTTRLDKISYADKATQLQLDIERWVLASPSRLESARRAYQSHIRAYATHVAAERKFFDIKELHLGHLAKAFALRERPSGMKVPGLRTGVGRAVGGKVDGKKDKGVGKGVSTRKETKAAGGGGAGEEAEEAAKMRKAVRAREKFMRGAGGAEEFNLG</sequence>
<dbReference type="CDD" id="cd17949">
    <property type="entry name" value="DEADc_DDX31"/>
    <property type="match status" value="1"/>
</dbReference>
<dbReference type="EC" id="3.6.4.13" evidence="10"/>
<dbReference type="GO" id="GO:0003724">
    <property type="term" value="F:RNA helicase activity"/>
    <property type="evidence" value="ECO:0007669"/>
    <property type="project" value="UniProtKB-EC"/>
</dbReference>
<organism evidence="14 15">
    <name type="scientific">Lepidopterella palustris CBS 459.81</name>
    <dbReference type="NCBI Taxonomy" id="1314670"/>
    <lineage>
        <taxon>Eukaryota</taxon>
        <taxon>Fungi</taxon>
        <taxon>Dikarya</taxon>
        <taxon>Ascomycota</taxon>
        <taxon>Pezizomycotina</taxon>
        <taxon>Dothideomycetes</taxon>
        <taxon>Pleosporomycetidae</taxon>
        <taxon>Mytilinidiales</taxon>
        <taxon>Argynnaceae</taxon>
        <taxon>Lepidopterella</taxon>
    </lineage>
</organism>
<keyword evidence="8 10" id="KW-0694">RNA-binding</keyword>
<dbReference type="PROSITE" id="PS51192">
    <property type="entry name" value="HELICASE_ATP_BIND_1"/>
    <property type="match status" value="1"/>
</dbReference>
<keyword evidence="3" id="KW-0698">rRNA processing</keyword>
<feature type="region of interest" description="Disordered" evidence="11">
    <location>
        <begin position="40"/>
        <end position="119"/>
    </location>
</feature>
<accession>A0A8E2E8B0</accession>
<feature type="region of interest" description="Disordered" evidence="11">
    <location>
        <begin position="777"/>
        <end position="817"/>
    </location>
</feature>
<dbReference type="AlphaFoldDB" id="A0A8E2E8B0"/>
<feature type="compositionally biased region" description="Polar residues" evidence="11">
    <location>
        <begin position="521"/>
        <end position="539"/>
    </location>
</feature>
<dbReference type="GO" id="GO:0006364">
    <property type="term" value="P:rRNA processing"/>
    <property type="evidence" value="ECO:0007669"/>
    <property type="project" value="UniProtKB-KW"/>
</dbReference>
<evidence type="ECO:0000259" key="12">
    <source>
        <dbReference type="PROSITE" id="PS51192"/>
    </source>
</evidence>
<evidence type="ECO:0000256" key="9">
    <source>
        <dbReference type="ARBA" id="ARBA00023242"/>
    </source>
</evidence>
<evidence type="ECO:0000313" key="15">
    <source>
        <dbReference type="Proteomes" id="UP000250266"/>
    </source>
</evidence>
<keyword evidence="15" id="KW-1185">Reference proteome</keyword>
<comment type="catalytic activity">
    <reaction evidence="10">
        <text>ATP + H2O = ADP + phosphate + H(+)</text>
        <dbReference type="Rhea" id="RHEA:13065"/>
        <dbReference type="ChEBI" id="CHEBI:15377"/>
        <dbReference type="ChEBI" id="CHEBI:15378"/>
        <dbReference type="ChEBI" id="CHEBI:30616"/>
        <dbReference type="ChEBI" id="CHEBI:43474"/>
        <dbReference type="ChEBI" id="CHEBI:456216"/>
        <dbReference type="EC" id="3.6.4.13"/>
    </reaction>
</comment>
<evidence type="ECO:0000256" key="1">
    <source>
        <dbReference type="ARBA" id="ARBA00004604"/>
    </source>
</evidence>
<dbReference type="OrthoDB" id="422663at2759"/>
<dbReference type="InterPro" id="IPR014001">
    <property type="entry name" value="Helicase_ATP-bd"/>
</dbReference>
<evidence type="ECO:0000256" key="11">
    <source>
        <dbReference type="SAM" id="MobiDB-lite"/>
    </source>
</evidence>
<evidence type="ECO:0000256" key="7">
    <source>
        <dbReference type="ARBA" id="ARBA00022840"/>
    </source>
</evidence>
<keyword evidence="6 10" id="KW-0347">Helicase</keyword>
<evidence type="ECO:0000259" key="13">
    <source>
        <dbReference type="PROSITE" id="PS51194"/>
    </source>
</evidence>
<dbReference type="GO" id="GO:0003723">
    <property type="term" value="F:RNA binding"/>
    <property type="evidence" value="ECO:0007669"/>
    <property type="project" value="UniProtKB-UniRule"/>
</dbReference>
<dbReference type="Pfam" id="PF00271">
    <property type="entry name" value="Helicase_C"/>
    <property type="match status" value="1"/>
</dbReference>
<dbReference type="GO" id="GO:0005524">
    <property type="term" value="F:ATP binding"/>
    <property type="evidence" value="ECO:0007669"/>
    <property type="project" value="UniProtKB-UniRule"/>
</dbReference>
<keyword evidence="4 10" id="KW-0547">Nucleotide-binding</keyword>
<evidence type="ECO:0000256" key="4">
    <source>
        <dbReference type="ARBA" id="ARBA00022741"/>
    </source>
</evidence>
<feature type="domain" description="Helicase C-terminal" evidence="13">
    <location>
        <begin position="430"/>
        <end position="661"/>
    </location>
</feature>
<protein>
    <recommendedName>
        <fullName evidence="10">ATP-dependent RNA helicase</fullName>
        <ecNumber evidence="10">3.6.4.13</ecNumber>
    </recommendedName>
</protein>
<keyword evidence="5 10" id="KW-0378">Hydrolase</keyword>
<dbReference type="SUPFAM" id="SSF52540">
    <property type="entry name" value="P-loop containing nucleoside triphosphate hydrolases"/>
    <property type="match status" value="2"/>
</dbReference>
<comment type="function">
    <text evidence="10">RNA helicase.</text>
</comment>
<dbReference type="Pfam" id="PF00270">
    <property type="entry name" value="DEAD"/>
    <property type="match status" value="1"/>
</dbReference>
<dbReference type="InterPro" id="IPR025313">
    <property type="entry name" value="SPB4-like_CTE"/>
</dbReference>
<dbReference type="PANTHER" id="PTHR24031">
    <property type="entry name" value="RNA HELICASE"/>
    <property type="match status" value="1"/>
</dbReference>
<dbReference type="Pfam" id="PF13959">
    <property type="entry name" value="CTE_SPB4"/>
    <property type="match status" value="1"/>
</dbReference>
<dbReference type="Proteomes" id="UP000250266">
    <property type="component" value="Unassembled WGS sequence"/>
</dbReference>
<proteinExistence type="inferred from homology"/>
<dbReference type="PROSITE" id="PS51194">
    <property type="entry name" value="HELICASE_CTER"/>
    <property type="match status" value="1"/>
</dbReference>
<evidence type="ECO:0000313" key="14">
    <source>
        <dbReference type="EMBL" id="OCK78943.1"/>
    </source>
</evidence>
<feature type="region of interest" description="Disordered" evidence="11">
    <location>
        <begin position="659"/>
        <end position="683"/>
    </location>
</feature>
<dbReference type="Gene3D" id="3.40.50.300">
    <property type="entry name" value="P-loop containing nucleotide triphosphate hydrolases"/>
    <property type="match status" value="2"/>
</dbReference>
<dbReference type="InterPro" id="IPR011545">
    <property type="entry name" value="DEAD/DEAH_box_helicase_dom"/>
</dbReference>
<evidence type="ECO:0000256" key="5">
    <source>
        <dbReference type="ARBA" id="ARBA00022801"/>
    </source>
</evidence>
<evidence type="ECO:0000256" key="6">
    <source>
        <dbReference type="ARBA" id="ARBA00022806"/>
    </source>
</evidence>
<dbReference type="SMART" id="SM01178">
    <property type="entry name" value="DUF4217"/>
    <property type="match status" value="1"/>
</dbReference>
<feature type="domain" description="Helicase ATP-binding" evidence="12">
    <location>
        <begin position="197"/>
        <end position="404"/>
    </location>
</feature>
<feature type="compositionally biased region" description="Polar residues" evidence="11">
    <location>
        <begin position="97"/>
        <end position="108"/>
    </location>
</feature>
<gene>
    <name evidence="14" type="ORF">K432DRAFT_383483</name>
</gene>
<evidence type="ECO:0000256" key="8">
    <source>
        <dbReference type="ARBA" id="ARBA00022884"/>
    </source>
</evidence>
<feature type="compositionally biased region" description="Basic and acidic residues" evidence="11">
    <location>
        <begin position="502"/>
        <end position="511"/>
    </location>
</feature>
<dbReference type="SMART" id="SM00487">
    <property type="entry name" value="DEXDc"/>
    <property type="match status" value="1"/>
</dbReference>
<feature type="region of interest" description="Disordered" evidence="11">
    <location>
        <begin position="488"/>
        <end position="539"/>
    </location>
</feature>
<evidence type="ECO:0000256" key="3">
    <source>
        <dbReference type="ARBA" id="ARBA00022552"/>
    </source>
</evidence>
<feature type="compositionally biased region" description="Polar residues" evidence="11">
    <location>
        <begin position="50"/>
        <end position="84"/>
    </location>
</feature>
<feature type="compositionally biased region" description="Basic and acidic residues" evidence="11">
    <location>
        <begin position="780"/>
        <end position="799"/>
    </location>
</feature>
<reference evidence="14 15" key="1">
    <citation type="journal article" date="2016" name="Nat. Commun.">
        <title>Ectomycorrhizal ecology is imprinted in the genome of the dominant symbiotic fungus Cenococcum geophilum.</title>
        <authorList>
            <consortium name="DOE Joint Genome Institute"/>
            <person name="Peter M."/>
            <person name="Kohler A."/>
            <person name="Ohm R.A."/>
            <person name="Kuo A."/>
            <person name="Krutzmann J."/>
            <person name="Morin E."/>
            <person name="Arend M."/>
            <person name="Barry K.W."/>
            <person name="Binder M."/>
            <person name="Choi C."/>
            <person name="Clum A."/>
            <person name="Copeland A."/>
            <person name="Grisel N."/>
            <person name="Haridas S."/>
            <person name="Kipfer T."/>
            <person name="LaButti K."/>
            <person name="Lindquist E."/>
            <person name="Lipzen A."/>
            <person name="Maire R."/>
            <person name="Meier B."/>
            <person name="Mihaltcheva S."/>
            <person name="Molinier V."/>
            <person name="Murat C."/>
            <person name="Poggeler S."/>
            <person name="Quandt C.A."/>
            <person name="Sperisen C."/>
            <person name="Tritt A."/>
            <person name="Tisserant E."/>
            <person name="Crous P.W."/>
            <person name="Henrissat B."/>
            <person name="Nehls U."/>
            <person name="Egli S."/>
            <person name="Spatafora J.W."/>
            <person name="Grigoriev I.V."/>
            <person name="Martin F.M."/>
        </authorList>
    </citation>
    <scope>NUCLEOTIDE SEQUENCE [LARGE SCALE GENOMIC DNA]</scope>
    <source>
        <strain evidence="14 15">CBS 459.81</strain>
    </source>
</reference>
<dbReference type="GO" id="GO:0005730">
    <property type="term" value="C:nucleolus"/>
    <property type="evidence" value="ECO:0007669"/>
    <property type="project" value="UniProtKB-SubCell"/>
</dbReference>
<keyword evidence="7 10" id="KW-0067">ATP-binding</keyword>
<dbReference type="CDD" id="cd18787">
    <property type="entry name" value="SF2_C_DEAD"/>
    <property type="match status" value="1"/>
</dbReference>